<dbReference type="InterPro" id="IPR010291">
    <property type="entry name" value="Ion_channel_UNC-93"/>
</dbReference>
<feature type="transmembrane region" description="Helical" evidence="7">
    <location>
        <begin position="182"/>
        <end position="202"/>
    </location>
</feature>
<comment type="similarity">
    <text evidence="2">Belongs to the unc-93 family.</text>
</comment>
<evidence type="ECO:0000256" key="5">
    <source>
        <dbReference type="ARBA" id="ARBA00023136"/>
    </source>
</evidence>
<evidence type="ECO:0000256" key="6">
    <source>
        <dbReference type="SAM" id="MobiDB-lite"/>
    </source>
</evidence>
<keyword evidence="3 7" id="KW-0812">Transmembrane</keyword>
<feature type="transmembrane region" description="Helical" evidence="7">
    <location>
        <begin position="464"/>
        <end position="495"/>
    </location>
</feature>
<feature type="transmembrane region" description="Helical" evidence="7">
    <location>
        <begin position="57"/>
        <end position="75"/>
    </location>
</feature>
<feature type="compositionally biased region" description="Polar residues" evidence="6">
    <location>
        <begin position="21"/>
        <end position="31"/>
    </location>
</feature>
<feature type="transmembrane region" description="Helical" evidence="7">
    <location>
        <begin position="359"/>
        <end position="381"/>
    </location>
</feature>
<gene>
    <name evidence="8" type="primary">Unc93-L4</name>
    <name evidence="8" type="ORF">Hamer_G022477</name>
</gene>
<reference evidence="8" key="1">
    <citation type="journal article" date="2021" name="Sci. Adv.">
        <title>The American lobster genome reveals insights on longevity, neural, and immune adaptations.</title>
        <authorList>
            <person name="Polinski J.M."/>
            <person name="Zimin A.V."/>
            <person name="Clark K.F."/>
            <person name="Kohn A.B."/>
            <person name="Sadowski N."/>
            <person name="Timp W."/>
            <person name="Ptitsyn A."/>
            <person name="Khanna P."/>
            <person name="Romanova D.Y."/>
            <person name="Williams P."/>
            <person name="Greenwood S.J."/>
            <person name="Moroz L.L."/>
            <person name="Walt D.R."/>
            <person name="Bodnar A.G."/>
        </authorList>
    </citation>
    <scope>NUCLEOTIDE SEQUENCE</scope>
    <source>
        <strain evidence="8">GMGI-L3</strain>
    </source>
</reference>
<feature type="compositionally biased region" description="Polar residues" evidence="6">
    <location>
        <begin position="1"/>
        <end position="13"/>
    </location>
</feature>
<evidence type="ECO:0000256" key="3">
    <source>
        <dbReference type="ARBA" id="ARBA00022692"/>
    </source>
</evidence>
<dbReference type="AlphaFoldDB" id="A0A8J5ML51"/>
<evidence type="ECO:0000256" key="2">
    <source>
        <dbReference type="ARBA" id="ARBA00009172"/>
    </source>
</evidence>
<dbReference type="PANTHER" id="PTHR19444:SF13">
    <property type="entry name" value="PROTEIN UNC-93 HOMOLOG A"/>
    <property type="match status" value="1"/>
</dbReference>
<dbReference type="GO" id="GO:0005886">
    <property type="term" value="C:plasma membrane"/>
    <property type="evidence" value="ECO:0007669"/>
    <property type="project" value="TreeGrafter"/>
</dbReference>
<dbReference type="GO" id="GO:0055120">
    <property type="term" value="C:striated muscle dense body"/>
    <property type="evidence" value="ECO:0007669"/>
    <property type="project" value="TreeGrafter"/>
</dbReference>
<protein>
    <submittedName>
        <fullName evidence="8">UNC93-like 4</fullName>
    </submittedName>
</protein>
<sequence length="523" mass="56993">MADSVNTGVTNPTFLMDEEGSQVSKATTEKNVGSSGVGGSGERSNLTKEEKMMKMSMIKNIVIISLAFTFLFTSYNTTAGLQSSLNKAAGTAGLTATYVTMVLSCCFLPSLVLQVLKEKCTMVVSMLCYSGYIAAQFYPRIYTLVPTAAILGIGAAPLWAAKCTYLTKVGTLYAQLTGEDNGVVITRFFGIFFLFFQSTNIWGNIISSTVLSIGVEKNDVPDEAALLTCGYNFCISESGESSASLTNVTSSINDTPTESELPSSWKIYTITSVFLACTFLSSLTTLFFVDPVTKFTHKEDQDTKRESVSQLVVSTFNHMRHPYQLLVIPLTIYSGLEQQFLTADYTAAYVTCALGVHMVGYVLISLGVSAAFFSVALTPLVKVVGRVPIFTFAFLINASLVVTFTYWKPHPDHMPWFFVISALWGAADAVWQTQINALYGVIFPGQSEAAFSNYRLWESIGFTIAYVCSTALCVSAKMTMLVVFMVAGILGYYVVEVLEKMGGLRRDTQGRVVPIDKLLIGNN</sequence>
<dbReference type="OrthoDB" id="78663at2759"/>
<evidence type="ECO:0000313" key="9">
    <source>
        <dbReference type="Proteomes" id="UP000747542"/>
    </source>
</evidence>
<evidence type="ECO:0000313" key="8">
    <source>
        <dbReference type="EMBL" id="KAG7155255.1"/>
    </source>
</evidence>
<proteinExistence type="inferred from homology"/>
<keyword evidence="4 7" id="KW-1133">Transmembrane helix</keyword>
<feature type="region of interest" description="Disordered" evidence="6">
    <location>
        <begin position="1"/>
        <end position="45"/>
    </location>
</feature>
<keyword evidence="9" id="KW-1185">Reference proteome</keyword>
<feature type="transmembrane region" description="Helical" evidence="7">
    <location>
        <begin position="95"/>
        <end position="113"/>
    </location>
</feature>
<dbReference type="EMBL" id="JAHLQT010042381">
    <property type="protein sequence ID" value="KAG7155255.1"/>
    <property type="molecule type" value="Genomic_DNA"/>
</dbReference>
<feature type="transmembrane region" description="Helical" evidence="7">
    <location>
        <begin position="387"/>
        <end position="407"/>
    </location>
</feature>
<evidence type="ECO:0000256" key="1">
    <source>
        <dbReference type="ARBA" id="ARBA00004141"/>
    </source>
</evidence>
<dbReference type="GO" id="GO:0043266">
    <property type="term" value="P:regulation of potassium ion transport"/>
    <property type="evidence" value="ECO:0007669"/>
    <property type="project" value="TreeGrafter"/>
</dbReference>
<keyword evidence="5 7" id="KW-0472">Membrane</keyword>
<feature type="transmembrane region" description="Helical" evidence="7">
    <location>
        <begin position="414"/>
        <end position="431"/>
    </location>
</feature>
<dbReference type="InterPro" id="IPR051951">
    <property type="entry name" value="UNC-93_regulatory"/>
</dbReference>
<evidence type="ECO:0000256" key="7">
    <source>
        <dbReference type="SAM" id="Phobius"/>
    </source>
</evidence>
<name>A0A8J5ML51_HOMAM</name>
<dbReference type="Proteomes" id="UP000747542">
    <property type="component" value="Unassembled WGS sequence"/>
</dbReference>
<dbReference type="GO" id="GO:0015459">
    <property type="term" value="F:potassium channel regulator activity"/>
    <property type="evidence" value="ECO:0007669"/>
    <property type="project" value="TreeGrafter"/>
</dbReference>
<dbReference type="PANTHER" id="PTHR19444">
    <property type="entry name" value="UNC-93 RELATED"/>
    <property type="match status" value="1"/>
</dbReference>
<comment type="caution">
    <text evidence="8">The sequence shown here is derived from an EMBL/GenBank/DDBJ whole genome shotgun (WGS) entry which is preliminary data.</text>
</comment>
<feature type="transmembrane region" description="Helical" evidence="7">
    <location>
        <begin position="144"/>
        <end position="161"/>
    </location>
</feature>
<accession>A0A8J5ML51</accession>
<comment type="subcellular location">
    <subcellularLocation>
        <location evidence="1">Membrane</location>
        <topology evidence="1">Multi-pass membrane protein</topology>
    </subcellularLocation>
</comment>
<dbReference type="GO" id="GO:0006937">
    <property type="term" value="P:regulation of muscle contraction"/>
    <property type="evidence" value="ECO:0007669"/>
    <property type="project" value="TreeGrafter"/>
</dbReference>
<organism evidence="8 9">
    <name type="scientific">Homarus americanus</name>
    <name type="common">American lobster</name>
    <dbReference type="NCBI Taxonomy" id="6706"/>
    <lineage>
        <taxon>Eukaryota</taxon>
        <taxon>Metazoa</taxon>
        <taxon>Ecdysozoa</taxon>
        <taxon>Arthropoda</taxon>
        <taxon>Crustacea</taxon>
        <taxon>Multicrustacea</taxon>
        <taxon>Malacostraca</taxon>
        <taxon>Eumalacostraca</taxon>
        <taxon>Eucarida</taxon>
        <taxon>Decapoda</taxon>
        <taxon>Pleocyemata</taxon>
        <taxon>Astacidea</taxon>
        <taxon>Nephropoidea</taxon>
        <taxon>Nephropidae</taxon>
        <taxon>Homarus</taxon>
    </lineage>
</organism>
<evidence type="ECO:0000256" key="4">
    <source>
        <dbReference type="ARBA" id="ARBA00022989"/>
    </source>
</evidence>
<feature type="transmembrane region" description="Helical" evidence="7">
    <location>
        <begin position="267"/>
        <end position="289"/>
    </location>
</feature>
<dbReference type="Pfam" id="PF05978">
    <property type="entry name" value="UNC-93"/>
    <property type="match status" value="1"/>
</dbReference>